<gene>
    <name evidence="2" type="ORF">M9Y10_039010</name>
</gene>
<organism evidence="2 3">
    <name type="scientific">Tritrichomonas musculus</name>
    <dbReference type="NCBI Taxonomy" id="1915356"/>
    <lineage>
        <taxon>Eukaryota</taxon>
        <taxon>Metamonada</taxon>
        <taxon>Parabasalia</taxon>
        <taxon>Tritrichomonadida</taxon>
        <taxon>Tritrichomonadidae</taxon>
        <taxon>Tritrichomonas</taxon>
    </lineage>
</organism>
<dbReference type="EMBL" id="JAPFFF010000006">
    <property type="protein sequence ID" value="KAK8887951.1"/>
    <property type="molecule type" value="Genomic_DNA"/>
</dbReference>
<dbReference type="InterPro" id="IPR020683">
    <property type="entry name" value="DUF3447"/>
</dbReference>
<proteinExistence type="predicted"/>
<dbReference type="Proteomes" id="UP001470230">
    <property type="component" value="Unassembled WGS sequence"/>
</dbReference>
<name>A0ABR2KA21_9EUKA</name>
<dbReference type="InterPro" id="IPR036770">
    <property type="entry name" value="Ankyrin_rpt-contain_sf"/>
</dbReference>
<dbReference type="SUPFAM" id="SSF48403">
    <property type="entry name" value="Ankyrin repeat"/>
    <property type="match status" value="1"/>
</dbReference>
<dbReference type="Pfam" id="PF11929">
    <property type="entry name" value="DUF3447"/>
    <property type="match status" value="1"/>
</dbReference>
<dbReference type="InterPro" id="IPR002110">
    <property type="entry name" value="Ankyrin_rpt"/>
</dbReference>
<comment type="caution">
    <text evidence="2">The sequence shown here is derived from an EMBL/GenBank/DDBJ whole genome shotgun (WGS) entry which is preliminary data.</text>
</comment>
<dbReference type="Gene3D" id="1.25.40.20">
    <property type="entry name" value="Ankyrin repeat-containing domain"/>
    <property type="match status" value="1"/>
</dbReference>
<sequence length="372" mass="43899">MEEEIAKAINLQRAFIQINEEESIKFIDDLLSSSYVEEKSNVDRFIYIIYASLLAKPQYHQNYIKYLVRLIPNLQKLYTVDELLSSIPKYQLFANKYIATIMIKNNLFTIEQYREKYPNKYIDFDMVDLNQKEQSLYTSIKNDDIVSFQTIVSHSNLDINQKLEYNENDFFYPEANIPWNMTYIVEFVVYCGSLKIFKYLYGHNVNLDLKKLLYYAFSGGNYEIIHLIEENKYEYDKNDLALTAIKHHSNEFINYLIDNYSISVNDNKCIVSCVESNNIEILQQILEDEYSNYPDLIQCAVLSSVRKGNLDALKYLADVKKVNLSDKIYYNGATLFKTAVQNYNIEMIKYIYDKIGDNINCCDDILMFYSFR</sequence>
<dbReference type="PANTHER" id="PTHR24159:SF5">
    <property type="entry name" value="ANK_REP_REGION DOMAIN-CONTAINING PROTEIN"/>
    <property type="match status" value="1"/>
</dbReference>
<keyword evidence="3" id="KW-1185">Reference proteome</keyword>
<accession>A0ABR2KA21</accession>
<dbReference type="PANTHER" id="PTHR24159">
    <property type="match status" value="1"/>
</dbReference>
<dbReference type="SMART" id="SM00248">
    <property type="entry name" value="ANK"/>
    <property type="match status" value="5"/>
</dbReference>
<evidence type="ECO:0000313" key="3">
    <source>
        <dbReference type="Proteomes" id="UP001470230"/>
    </source>
</evidence>
<feature type="domain" description="DUF3447" evidence="1">
    <location>
        <begin position="210"/>
        <end position="281"/>
    </location>
</feature>
<evidence type="ECO:0000259" key="1">
    <source>
        <dbReference type="Pfam" id="PF11929"/>
    </source>
</evidence>
<reference evidence="2 3" key="1">
    <citation type="submission" date="2024-04" db="EMBL/GenBank/DDBJ databases">
        <title>Tritrichomonas musculus Genome.</title>
        <authorList>
            <person name="Alves-Ferreira E."/>
            <person name="Grigg M."/>
            <person name="Lorenzi H."/>
            <person name="Galac M."/>
        </authorList>
    </citation>
    <scope>NUCLEOTIDE SEQUENCE [LARGE SCALE GENOMIC DNA]</scope>
    <source>
        <strain evidence="2 3">EAF2021</strain>
    </source>
</reference>
<evidence type="ECO:0000313" key="2">
    <source>
        <dbReference type="EMBL" id="KAK8887951.1"/>
    </source>
</evidence>
<protein>
    <recommendedName>
        <fullName evidence="1">DUF3447 domain-containing protein</fullName>
    </recommendedName>
</protein>